<dbReference type="InterPro" id="IPR035892">
    <property type="entry name" value="C2_domain_sf"/>
</dbReference>
<dbReference type="PROSITE" id="PS51847">
    <property type="entry name" value="SMP"/>
    <property type="match status" value="1"/>
</dbReference>
<proteinExistence type="predicted"/>
<sequence>MSAFSELPSQDRPTSARSNGYEFRSDATPQQKKAEALKAAPSGLKTSKRNRGEEIVGDVVGEPALSMPAPSSQGLDSHEYDMQPQAVPAQDAAIIGWEMAGGSNRADLAKMSRDEDRGVADGVLESRSPKQYSTNNSTLLEDFLPQSSFGDWYHNAGIMIFCSLSCWVIGRFGGSLAWIIIIGSICATYYRTSIRRVRRNVRDDIARQLAIAKLETDTETAEWMNSFLTKFWIIYEPVLSATIVASVDQVLATSTPASIESMRLSFFTLGTKPPRIDHVKTYPKSEDDIVLMDWRFSFTPNDTEDLTTRQVKNKINPKIELAVRAGVSVASVSIPIIVEDIAFSGLIQVRIKLITEYPHVKIVDLSFLEKPDIGYVLKPIGGSSLGFDIGFVPGLSGWILEQIHATMSPMMYAPNVFTLNIQQMMSGAPIDSAVGVAVVTIHSCHGLRNTDLGSGTPDPYVTLSLSNGEVSRTQIIKSQTDPKFDEKKTILLTTLTDALRLEVFDYNEVRKDKVLGLTTFDLKLLEEDPEREHMNQSLRSSGKTRGSINFSVSWFPVLTAPKLDDGSMGLEPVSKSGIVRFTVHQAKNLGGGKSASPFAILTKDSHEIARTTKMRHTHNPVWDFSKEILVTNRDHCTLGVQIRSDDLGADAHLGAYSIRLVDLLQNTRDEVDDFILKDSRDPASKVKLTATWKPIAMEGSLTGKTYVAPIGALRVEFIKAIELRNPELGLTGGKADPYMRVMVNGEQRTRTITIKNEQSPEWNEIVYVPIKNSRERVVLEVMDYQSHTRDRSLGQIDLDLGTIIDQDDLGAFLVYEEGELRTMPFTGKDAKGSLHFHVSFYPALSVMTPEEEQDADQQPDDQAALADDRDAQATAPLFSKSVAQSGSDLLRHNRTMSAMTGHSVATNKSKEYRAKNKIRLHKDEIMQHNSGFLVFELLEGQVAESGTYLQVLLDDYLYPTYTTQKARSKHARWSETGEGFVRELDASRITLRVSRELDSTDNDDVVASAQDETLNVLRRSYEDKITQTLKARDGSTTSITFRCRYIPVTMSLNPRESINNMGTIRVTVVSGNNLCAADRGNKSDPYAKFYLSTQKDHVYKTETIKKTLNPQWNETFEQPISSRLDNIFRVEVFDWDALDTDDFLGSAEIPLQSLTPLTQQQMEIALEGPKGGSGKSGTLTLQLLFKPDFVIRTRRGSTTRALTMAAGVGMAPVKGITTGLQQVKKTGSFVGRGIHLGRNKSSKEINPDIMVQHDGSVLLQEGNPPGPNEKNFQSHEAINYQESANNPQTPVPPTNTLHSSALIDQDAVATNGSGDFGTLRVHLLRGSGFPQTKSIVRVRSSSGHALCKTESSKQINPSFDIQCEQQINLADTLEVSLMEHSTFSSDKVLAKASISLPPMNTTDTRTVQLDTGAEIIMELKLSTGDVSSLKSHRTLHIGSPFRKSSSQREK</sequence>
<dbReference type="CDD" id="cd04044">
    <property type="entry name" value="C2A_Tricalbin-like"/>
    <property type="match status" value="1"/>
</dbReference>
<evidence type="ECO:0000313" key="10">
    <source>
        <dbReference type="EMBL" id="CCG84874.1"/>
    </source>
</evidence>
<feature type="transmembrane region" description="Helical" evidence="7">
    <location>
        <begin position="176"/>
        <end position="192"/>
    </location>
</feature>
<feature type="domain" description="SMP-LTD" evidence="9">
    <location>
        <begin position="217"/>
        <end position="422"/>
    </location>
</feature>
<dbReference type="GO" id="GO:0061817">
    <property type="term" value="P:endoplasmic reticulum-plasma membrane tethering"/>
    <property type="evidence" value="ECO:0007669"/>
    <property type="project" value="InterPro"/>
</dbReference>
<keyword evidence="7" id="KW-0812">Transmembrane</keyword>
<evidence type="ECO:0000259" key="8">
    <source>
        <dbReference type="PROSITE" id="PS50004"/>
    </source>
</evidence>
<dbReference type="InterPro" id="IPR052455">
    <property type="entry name" value="Tricalbin_domain"/>
</dbReference>
<dbReference type="PANTHER" id="PTHR46980:SF2">
    <property type="entry name" value="TRICALBIN-1-RELATED"/>
    <property type="match status" value="1"/>
</dbReference>
<protein>
    <recommendedName>
        <fullName evidence="12">Tricalbin</fullName>
    </recommendedName>
</protein>
<evidence type="ECO:0000256" key="4">
    <source>
        <dbReference type="ARBA" id="ARBA00023121"/>
    </source>
</evidence>
<gene>
    <name evidence="10" type="ORF">TAPDE_005423</name>
</gene>
<dbReference type="PIRSF" id="PIRSF037232">
    <property type="entry name" value="Tricalbin"/>
    <property type="match status" value="1"/>
</dbReference>
<keyword evidence="3" id="KW-0445">Lipid transport</keyword>
<dbReference type="GO" id="GO:0071944">
    <property type="term" value="C:cell periphery"/>
    <property type="evidence" value="ECO:0007669"/>
    <property type="project" value="UniProtKB-ARBA"/>
</dbReference>
<feature type="region of interest" description="Disordered" evidence="6">
    <location>
        <begin position="848"/>
        <end position="868"/>
    </location>
</feature>
<dbReference type="SUPFAM" id="SSF49562">
    <property type="entry name" value="C2 domain (Calcium/lipid-binding domain, CaLB)"/>
    <property type="match status" value="5"/>
</dbReference>
<dbReference type="InterPro" id="IPR037761">
    <property type="entry name" value="C2A_Tricalbin"/>
</dbReference>
<feature type="transmembrane region" description="Helical" evidence="7">
    <location>
        <begin position="321"/>
        <end position="338"/>
    </location>
</feature>
<evidence type="ECO:0000256" key="2">
    <source>
        <dbReference type="ARBA" id="ARBA00022448"/>
    </source>
</evidence>
<dbReference type="Gene3D" id="2.60.40.150">
    <property type="entry name" value="C2 domain"/>
    <property type="match status" value="4"/>
</dbReference>
<comment type="caution">
    <text evidence="10">The sequence shown here is derived from an EMBL/GenBank/DDBJ whole genome shotgun (WGS) entry which is preliminary data.</text>
</comment>
<dbReference type="InterPro" id="IPR017147">
    <property type="entry name" value="Tricalbin"/>
</dbReference>
<feature type="domain" description="C2" evidence="8">
    <location>
        <begin position="693"/>
        <end position="813"/>
    </location>
</feature>
<keyword evidence="2" id="KW-0813">Transport</keyword>
<dbReference type="EMBL" id="CAHR02000332">
    <property type="protein sequence ID" value="CCG84874.1"/>
    <property type="molecule type" value="Genomic_DNA"/>
</dbReference>
<feature type="domain" description="C2" evidence="8">
    <location>
        <begin position="413"/>
        <end position="535"/>
    </location>
</feature>
<comment type="subcellular location">
    <subcellularLocation>
        <location evidence="1">Membrane</location>
    </subcellularLocation>
</comment>
<keyword evidence="11" id="KW-1185">Reference proteome</keyword>
<keyword evidence="7" id="KW-1133">Transmembrane helix</keyword>
<dbReference type="PRINTS" id="PR00360">
    <property type="entry name" value="C2DOMAIN"/>
</dbReference>
<keyword evidence="5 7" id="KW-0472">Membrane</keyword>
<evidence type="ECO:0000256" key="7">
    <source>
        <dbReference type="SAM" id="Phobius"/>
    </source>
</evidence>
<dbReference type="Pfam" id="PF25669">
    <property type="entry name" value="SMP_MUG190-like"/>
    <property type="match status" value="1"/>
</dbReference>
<feature type="compositionally biased region" description="Polar residues" evidence="6">
    <location>
        <begin position="7"/>
        <end position="18"/>
    </location>
</feature>
<dbReference type="CDD" id="cd04040">
    <property type="entry name" value="C2D_Tricalbin-like"/>
    <property type="match status" value="1"/>
</dbReference>
<evidence type="ECO:0000256" key="1">
    <source>
        <dbReference type="ARBA" id="ARBA00004370"/>
    </source>
</evidence>
<dbReference type="Pfam" id="PF00168">
    <property type="entry name" value="C2"/>
    <property type="match status" value="5"/>
</dbReference>
<evidence type="ECO:0000313" key="11">
    <source>
        <dbReference type="Proteomes" id="UP000013776"/>
    </source>
</evidence>
<evidence type="ECO:0008006" key="12">
    <source>
        <dbReference type="Google" id="ProtNLM"/>
    </source>
</evidence>
<evidence type="ECO:0000256" key="6">
    <source>
        <dbReference type="SAM" id="MobiDB-lite"/>
    </source>
</evidence>
<name>R4XGS7_TAPDE</name>
<dbReference type="GO" id="GO:0016020">
    <property type="term" value="C:membrane"/>
    <property type="evidence" value="ECO:0007669"/>
    <property type="project" value="UniProtKB-SubCell"/>
</dbReference>
<dbReference type="GO" id="GO:0008289">
    <property type="term" value="F:lipid binding"/>
    <property type="evidence" value="ECO:0007669"/>
    <property type="project" value="UniProtKB-KW"/>
</dbReference>
<dbReference type="SMART" id="SM00239">
    <property type="entry name" value="C2"/>
    <property type="match status" value="5"/>
</dbReference>
<dbReference type="STRING" id="1097556.R4XGS7"/>
<feature type="domain" description="C2" evidence="8">
    <location>
        <begin position="1044"/>
        <end position="1165"/>
    </location>
</feature>
<dbReference type="GO" id="GO:0006869">
    <property type="term" value="P:lipid transport"/>
    <property type="evidence" value="ECO:0007669"/>
    <property type="project" value="UniProtKB-KW"/>
</dbReference>
<feature type="domain" description="C2" evidence="8">
    <location>
        <begin position="559"/>
        <end position="675"/>
    </location>
</feature>
<evidence type="ECO:0000259" key="9">
    <source>
        <dbReference type="PROSITE" id="PS51847"/>
    </source>
</evidence>
<dbReference type="PROSITE" id="PS50004">
    <property type="entry name" value="C2"/>
    <property type="match status" value="4"/>
</dbReference>
<accession>R4XGS7</accession>
<organism evidence="10 11">
    <name type="scientific">Taphrina deformans (strain PYCC 5710 / ATCC 11124 / CBS 356.35 / IMI 108563 / JCM 9778 / NBRC 8474)</name>
    <name type="common">Peach leaf curl fungus</name>
    <name type="synonym">Lalaria deformans</name>
    <dbReference type="NCBI Taxonomy" id="1097556"/>
    <lineage>
        <taxon>Eukaryota</taxon>
        <taxon>Fungi</taxon>
        <taxon>Dikarya</taxon>
        <taxon>Ascomycota</taxon>
        <taxon>Taphrinomycotina</taxon>
        <taxon>Taphrinomycetes</taxon>
        <taxon>Taphrinales</taxon>
        <taxon>Taphrinaceae</taxon>
        <taxon>Taphrina</taxon>
    </lineage>
</organism>
<feature type="compositionally biased region" description="Acidic residues" evidence="6">
    <location>
        <begin position="849"/>
        <end position="859"/>
    </location>
</feature>
<dbReference type="Proteomes" id="UP000013776">
    <property type="component" value="Unassembled WGS sequence"/>
</dbReference>
<evidence type="ECO:0000256" key="3">
    <source>
        <dbReference type="ARBA" id="ARBA00023055"/>
    </source>
</evidence>
<evidence type="ECO:0000256" key="5">
    <source>
        <dbReference type="ARBA" id="ARBA00023136"/>
    </source>
</evidence>
<dbReference type="InterPro" id="IPR037756">
    <property type="entry name" value="C2D_Tricalbin"/>
</dbReference>
<dbReference type="VEuPathDB" id="FungiDB:TAPDE_005423"/>
<dbReference type="InterPro" id="IPR056910">
    <property type="entry name" value="TCB1-3_C2"/>
</dbReference>
<keyword evidence="4" id="KW-0446">Lipid-binding</keyword>
<reference evidence="10 11" key="1">
    <citation type="journal article" date="2013" name="MBio">
        <title>Genome sequencing of the plant pathogen Taphrina deformans, the causal agent of peach leaf curl.</title>
        <authorList>
            <person name="Cisse O.H."/>
            <person name="Almeida J.M.G.C.F."/>
            <person name="Fonseca A."/>
            <person name="Kumar A.A."/>
            <person name="Salojaervi J."/>
            <person name="Overmyer K."/>
            <person name="Hauser P.M."/>
            <person name="Pagni M."/>
        </authorList>
    </citation>
    <scope>NUCLEOTIDE SEQUENCE [LARGE SCALE GENOMIC DNA]</scope>
    <source>
        <strain evidence="11">PYCC 5710 / ATCC 11124 / CBS 356.35 / IMI 108563 / JCM 9778 / NBRC 8474</strain>
    </source>
</reference>
<dbReference type="CDD" id="cd21678">
    <property type="entry name" value="SMP_TCB"/>
    <property type="match status" value="1"/>
</dbReference>
<dbReference type="eggNOG" id="KOG1012">
    <property type="taxonomic scope" value="Eukaryota"/>
</dbReference>
<dbReference type="Pfam" id="PF24920">
    <property type="entry name" value="C2_TCB1"/>
    <property type="match status" value="1"/>
</dbReference>
<dbReference type="InterPro" id="IPR000008">
    <property type="entry name" value="C2_dom"/>
</dbReference>
<dbReference type="PANTHER" id="PTHR46980">
    <property type="entry name" value="TRICALBIN-1-RELATED"/>
    <property type="match status" value="1"/>
</dbReference>
<dbReference type="OrthoDB" id="1029639at2759"/>
<dbReference type="InterPro" id="IPR031468">
    <property type="entry name" value="SMP_LBD"/>
</dbReference>
<feature type="region of interest" description="Disordered" evidence="6">
    <location>
        <begin position="1"/>
        <end position="55"/>
    </location>
</feature>